<dbReference type="RefSeq" id="WP_144704548.1">
    <property type="nucleotide sequence ID" value="NZ_VNJJ01000010.1"/>
</dbReference>
<comment type="caution">
    <text evidence="2">The sequence shown here is derived from an EMBL/GenBank/DDBJ whole genome shotgun (WGS) entry which is preliminary data.</text>
</comment>
<dbReference type="AlphaFoldDB" id="A0A559JDN6"/>
<dbReference type="Proteomes" id="UP000316330">
    <property type="component" value="Unassembled WGS sequence"/>
</dbReference>
<dbReference type="EMBL" id="VNJJ01000010">
    <property type="protein sequence ID" value="TVX97980.1"/>
    <property type="molecule type" value="Genomic_DNA"/>
</dbReference>
<keyword evidence="1" id="KW-1133">Transmembrane helix</keyword>
<dbReference type="OrthoDB" id="2628827at2"/>
<keyword evidence="1" id="KW-0472">Membrane</keyword>
<reference evidence="2 3" key="1">
    <citation type="submission" date="2019-07" db="EMBL/GenBank/DDBJ databases">
        <authorList>
            <person name="Kim J."/>
        </authorList>
    </citation>
    <scope>NUCLEOTIDE SEQUENCE [LARGE SCALE GENOMIC DNA]</scope>
    <source>
        <strain evidence="2 3">G13</strain>
    </source>
</reference>
<evidence type="ECO:0000313" key="3">
    <source>
        <dbReference type="Proteomes" id="UP000316330"/>
    </source>
</evidence>
<accession>A0A559JDN6</accession>
<protein>
    <submittedName>
        <fullName evidence="2">Uncharacterized protein</fullName>
    </submittedName>
</protein>
<keyword evidence="3" id="KW-1185">Reference proteome</keyword>
<evidence type="ECO:0000313" key="2">
    <source>
        <dbReference type="EMBL" id="TVX97980.1"/>
    </source>
</evidence>
<feature type="transmembrane region" description="Helical" evidence="1">
    <location>
        <begin position="20"/>
        <end position="40"/>
    </location>
</feature>
<proteinExistence type="predicted"/>
<name>A0A559JDN6_9BACL</name>
<gene>
    <name evidence="2" type="ORF">FPZ45_17195</name>
</gene>
<sequence>MDEQMERSYLLSQLRTYKIISVIAIALAAFSFYSVISLQVNRIQTKLQLTEMKSSIETIKGDKVFTDEYRKAIMYTSTLVLLQYIEHVAESFVATDDFIVDKLHLLFDPDDGSFETLITVRMVSGKEAYYKGNGDFIFTDKELQEKGEDMVAQVKEYYKRARTSELPKWDDKKVSLSIEYFDIGDTESGKFKLADKKALAD</sequence>
<keyword evidence="1" id="KW-0812">Transmembrane</keyword>
<evidence type="ECO:0000256" key="1">
    <source>
        <dbReference type="SAM" id="Phobius"/>
    </source>
</evidence>
<organism evidence="2 3">
    <name type="scientific">Cohnella terricola</name>
    <dbReference type="NCBI Taxonomy" id="1289167"/>
    <lineage>
        <taxon>Bacteria</taxon>
        <taxon>Bacillati</taxon>
        <taxon>Bacillota</taxon>
        <taxon>Bacilli</taxon>
        <taxon>Bacillales</taxon>
        <taxon>Paenibacillaceae</taxon>
        <taxon>Cohnella</taxon>
    </lineage>
</organism>